<organism evidence="11 12">
    <name type="scientific">Striga hermonthica</name>
    <name type="common">Purple witchweed</name>
    <name type="synonym">Buchnera hermonthica</name>
    <dbReference type="NCBI Taxonomy" id="68872"/>
    <lineage>
        <taxon>Eukaryota</taxon>
        <taxon>Viridiplantae</taxon>
        <taxon>Streptophyta</taxon>
        <taxon>Embryophyta</taxon>
        <taxon>Tracheophyta</taxon>
        <taxon>Spermatophyta</taxon>
        <taxon>Magnoliopsida</taxon>
        <taxon>eudicotyledons</taxon>
        <taxon>Gunneridae</taxon>
        <taxon>Pentapetalae</taxon>
        <taxon>asterids</taxon>
        <taxon>lamiids</taxon>
        <taxon>Lamiales</taxon>
        <taxon>Orobanchaceae</taxon>
        <taxon>Buchnereae</taxon>
        <taxon>Striga</taxon>
    </lineage>
</organism>
<feature type="region of interest" description="Disordered" evidence="8">
    <location>
        <begin position="216"/>
        <end position="235"/>
    </location>
</feature>
<feature type="domain" description="Protein kinase" evidence="9">
    <location>
        <begin position="465"/>
        <end position="792"/>
    </location>
</feature>
<keyword evidence="5" id="KW-0808">Transferase</keyword>
<evidence type="ECO:0000259" key="10">
    <source>
        <dbReference type="PROSITE" id="PS51698"/>
    </source>
</evidence>
<dbReference type="Pfam" id="PF04564">
    <property type="entry name" value="U-box"/>
    <property type="match status" value="1"/>
</dbReference>
<dbReference type="PANTHER" id="PTHR45647:SF56">
    <property type="entry name" value="U-BOX DOMAIN-CONTAINING PROTEIN 50-RELATED"/>
    <property type="match status" value="1"/>
</dbReference>
<protein>
    <recommendedName>
        <fullName evidence="4">RING-type E3 ubiquitin transferase</fullName>
        <ecNumber evidence="4">2.3.2.27</ecNumber>
    </recommendedName>
</protein>
<dbReference type="Pfam" id="PF07714">
    <property type="entry name" value="PK_Tyr_Ser-Thr"/>
    <property type="match status" value="1"/>
</dbReference>
<dbReference type="Proteomes" id="UP001153555">
    <property type="component" value="Unassembled WGS sequence"/>
</dbReference>
<dbReference type="SUPFAM" id="SSF57850">
    <property type="entry name" value="RING/U-box"/>
    <property type="match status" value="1"/>
</dbReference>
<keyword evidence="12" id="KW-1185">Reference proteome</keyword>
<dbReference type="PANTHER" id="PTHR45647">
    <property type="entry name" value="OS02G0152300 PROTEIN"/>
    <property type="match status" value="1"/>
</dbReference>
<dbReference type="GO" id="GO:0004672">
    <property type="term" value="F:protein kinase activity"/>
    <property type="evidence" value="ECO:0007669"/>
    <property type="project" value="InterPro"/>
</dbReference>
<dbReference type="SUPFAM" id="SSF56112">
    <property type="entry name" value="Protein kinase-like (PK-like)"/>
    <property type="match status" value="1"/>
</dbReference>
<dbReference type="Gene3D" id="1.10.510.10">
    <property type="entry name" value="Transferase(Phosphotransferase) domain 1"/>
    <property type="match status" value="1"/>
</dbReference>
<feature type="domain" description="U-box" evidence="10">
    <location>
        <begin position="716"/>
        <end position="790"/>
    </location>
</feature>
<dbReference type="GO" id="GO:0061630">
    <property type="term" value="F:ubiquitin protein ligase activity"/>
    <property type="evidence" value="ECO:0007669"/>
    <property type="project" value="UniProtKB-EC"/>
</dbReference>
<keyword evidence="6" id="KW-0833">Ubl conjugation pathway</keyword>
<dbReference type="OrthoDB" id="10064100at2759"/>
<dbReference type="AlphaFoldDB" id="A0A9N7NLH3"/>
<dbReference type="InterPro" id="IPR051348">
    <property type="entry name" value="U-box_ubiquitin_ligases"/>
</dbReference>
<dbReference type="CDD" id="cd16655">
    <property type="entry name" value="RING-Ubox_WDSUB1-like"/>
    <property type="match status" value="1"/>
</dbReference>
<evidence type="ECO:0000256" key="6">
    <source>
        <dbReference type="ARBA" id="ARBA00022786"/>
    </source>
</evidence>
<dbReference type="GO" id="GO:0016567">
    <property type="term" value="P:protein ubiquitination"/>
    <property type="evidence" value="ECO:0007669"/>
    <property type="project" value="InterPro"/>
</dbReference>
<keyword evidence="7" id="KW-0175">Coiled coil</keyword>
<comment type="function">
    <text evidence="2">Functions as an E3 ubiquitin ligase.</text>
</comment>
<reference evidence="11" key="1">
    <citation type="submission" date="2019-12" db="EMBL/GenBank/DDBJ databases">
        <authorList>
            <person name="Scholes J."/>
        </authorList>
    </citation>
    <scope>NUCLEOTIDE SEQUENCE</scope>
</reference>
<comment type="pathway">
    <text evidence="3">Protein modification; protein ubiquitination.</text>
</comment>
<dbReference type="PROSITE" id="PS50011">
    <property type="entry name" value="PROTEIN_KINASE_DOM"/>
    <property type="match status" value="1"/>
</dbReference>
<evidence type="ECO:0000256" key="1">
    <source>
        <dbReference type="ARBA" id="ARBA00000900"/>
    </source>
</evidence>
<dbReference type="InterPro" id="IPR011009">
    <property type="entry name" value="Kinase-like_dom_sf"/>
</dbReference>
<dbReference type="Gene3D" id="3.30.40.10">
    <property type="entry name" value="Zinc/RING finger domain, C3HC4 (zinc finger)"/>
    <property type="match status" value="1"/>
</dbReference>
<evidence type="ECO:0000256" key="2">
    <source>
        <dbReference type="ARBA" id="ARBA00003861"/>
    </source>
</evidence>
<proteinExistence type="predicted"/>
<dbReference type="Gene3D" id="3.30.200.20">
    <property type="entry name" value="Phosphorylase Kinase, domain 1"/>
    <property type="match status" value="1"/>
</dbReference>
<dbReference type="SMART" id="SM00504">
    <property type="entry name" value="Ubox"/>
    <property type="match status" value="1"/>
</dbReference>
<sequence length="792" mass="89687">METRAEKVYVAVGADWYDGFTTLQWALKKWSHEEISIVILHAANTICKDYVYTPIGKLPTSSVNEEKVKDLERIEDANRDKIVSQYIAACGEVKAEVMQIENSDQEPLHKQILEIISTFGITKLVLSLGFMKYSSWYSKSSHLTAINSSFYVVRHKPEYCDLFVICGGRLVFLRGENDEEGYIEDDRGSILAKLKEKNYSIRNWLGKIIWPEDGVNYSNNPPDSPSSSRSHDSTQQWEKIGLEIEHYANKLLSLHKEEGEFDGANAILKEYSTELCIPENTVSTERIHALKTRIQNARDMIEFNRKNTNVAKERREKAKWAISICNTRAEELEDSLNEEIAKAADLNKEIESRKEEIYELECEVEQKRSKLSSILELQNELTSKLHMSSSARARAEAQLEKAAQARAELIQEIEKLRKQRDVLQRRIEFCKEKDAVGEVSKSIDLGFDFREFSGAEIKEATQDFSEHLRLESGGRSTDVWRGRINHIMVAVKIYNSANEESLASMVKLLNQIRHLNILAAIGFCTELNCIVYEYAHNGTLSDALFSTGQGSNRKNPGLSWYDRIRIAAEICSALGYLHRTKPKPIIHGNLKPSTILLDRNNIVKINGLRDPWSHYELGIKLDVRAFGKLLVQLLTGENWSDTTDNAGLDESAGPWPMDLAMELCSIARRCLSDEGMVKMPTREINDVRKRADSVAADGECSVPVAEESADVADLSNVPSAFICPIYQDVMRNPHLAADGFSYELEAIDEWLKTGHDTSPVTNLRLTHKLLTPNHTLRSVIQDWQNKGPSSNN</sequence>
<feature type="coiled-coil region" evidence="7">
    <location>
        <begin position="326"/>
        <end position="433"/>
    </location>
</feature>
<dbReference type="EC" id="2.3.2.27" evidence="4"/>
<evidence type="ECO:0000256" key="8">
    <source>
        <dbReference type="SAM" id="MobiDB-lite"/>
    </source>
</evidence>
<name>A0A9N7NLH3_STRHE</name>
<gene>
    <name evidence="11" type="ORF">SHERM_26589</name>
</gene>
<keyword evidence="11" id="KW-0418">Kinase</keyword>
<dbReference type="PROSITE" id="PS51698">
    <property type="entry name" value="U_BOX"/>
    <property type="match status" value="1"/>
</dbReference>
<evidence type="ECO:0000256" key="5">
    <source>
        <dbReference type="ARBA" id="ARBA00022679"/>
    </source>
</evidence>
<dbReference type="EMBL" id="CACSLK010027831">
    <property type="protein sequence ID" value="CAA0831209.1"/>
    <property type="molecule type" value="Genomic_DNA"/>
</dbReference>
<comment type="catalytic activity">
    <reaction evidence="1">
        <text>S-ubiquitinyl-[E2 ubiquitin-conjugating enzyme]-L-cysteine + [acceptor protein]-L-lysine = [E2 ubiquitin-conjugating enzyme]-L-cysteine + N(6)-ubiquitinyl-[acceptor protein]-L-lysine.</text>
        <dbReference type="EC" id="2.3.2.27"/>
    </reaction>
</comment>
<evidence type="ECO:0000256" key="7">
    <source>
        <dbReference type="SAM" id="Coils"/>
    </source>
</evidence>
<comment type="caution">
    <text evidence="11">The sequence shown here is derived from an EMBL/GenBank/DDBJ whole genome shotgun (WGS) entry which is preliminary data.</text>
</comment>
<dbReference type="InterPro" id="IPR000719">
    <property type="entry name" value="Prot_kinase_dom"/>
</dbReference>
<evidence type="ECO:0000259" key="9">
    <source>
        <dbReference type="PROSITE" id="PS50011"/>
    </source>
</evidence>
<dbReference type="InterPro" id="IPR001245">
    <property type="entry name" value="Ser-Thr/Tyr_kinase_cat_dom"/>
</dbReference>
<dbReference type="InterPro" id="IPR013083">
    <property type="entry name" value="Znf_RING/FYVE/PHD"/>
</dbReference>
<feature type="compositionally biased region" description="Low complexity" evidence="8">
    <location>
        <begin position="218"/>
        <end position="228"/>
    </location>
</feature>
<accession>A0A9N7NLH3</accession>
<evidence type="ECO:0000313" key="12">
    <source>
        <dbReference type="Proteomes" id="UP001153555"/>
    </source>
</evidence>
<evidence type="ECO:0000256" key="3">
    <source>
        <dbReference type="ARBA" id="ARBA00004906"/>
    </source>
</evidence>
<evidence type="ECO:0000313" key="11">
    <source>
        <dbReference type="EMBL" id="CAA0831209.1"/>
    </source>
</evidence>
<dbReference type="GO" id="GO:0005524">
    <property type="term" value="F:ATP binding"/>
    <property type="evidence" value="ECO:0007669"/>
    <property type="project" value="InterPro"/>
</dbReference>
<evidence type="ECO:0000256" key="4">
    <source>
        <dbReference type="ARBA" id="ARBA00012483"/>
    </source>
</evidence>
<dbReference type="InterPro" id="IPR003613">
    <property type="entry name" value="Ubox_domain"/>
</dbReference>